<dbReference type="Proteomes" id="UP000002440">
    <property type="component" value="Chromosome"/>
</dbReference>
<feature type="binding site" evidence="8">
    <location>
        <position position="274"/>
    </location>
    <ligand>
        <name>N(2)-acetyl-L-ornithine</name>
        <dbReference type="ChEBI" id="CHEBI:57805"/>
    </ligand>
</feature>
<dbReference type="InterPro" id="IPR050103">
    <property type="entry name" value="Class-III_PLP-dep_AT"/>
</dbReference>
<dbReference type="NCBIfam" id="TIGR00707">
    <property type="entry name" value="argD"/>
    <property type="match status" value="1"/>
</dbReference>
<dbReference type="InterPro" id="IPR004636">
    <property type="entry name" value="AcOrn/SuccOrn_fam"/>
</dbReference>
<evidence type="ECO:0000313" key="10">
    <source>
        <dbReference type="Proteomes" id="UP000002440"/>
    </source>
</evidence>
<dbReference type="PANTHER" id="PTHR11986">
    <property type="entry name" value="AMINOTRANSFERASE CLASS III"/>
    <property type="match status" value="1"/>
</dbReference>
<feature type="binding site" evidence="8">
    <location>
        <position position="275"/>
    </location>
    <ligand>
        <name>pyridoxal 5'-phosphate</name>
        <dbReference type="ChEBI" id="CHEBI:597326"/>
    </ligand>
</feature>
<dbReference type="GO" id="GO:0003992">
    <property type="term" value="F:N2-acetyl-L-ornithine:2-oxoglutarate 5-aminotransferase activity"/>
    <property type="evidence" value="ECO:0007669"/>
    <property type="project" value="UniProtKB-UniRule"/>
</dbReference>
<dbReference type="GO" id="GO:0045303">
    <property type="term" value="F:diaminobutyrate-2-oxoglutarate transaminase activity"/>
    <property type="evidence" value="ECO:0007669"/>
    <property type="project" value="UniProtKB-EC"/>
</dbReference>
<dbReference type="RefSeq" id="WP_011479932.1">
    <property type="nucleotide sequence ID" value="NC_007947.1"/>
</dbReference>
<dbReference type="Gene3D" id="3.90.1150.10">
    <property type="entry name" value="Aspartate Aminotransferase, domain 1"/>
    <property type="match status" value="1"/>
</dbReference>
<dbReference type="Gene3D" id="3.40.640.10">
    <property type="entry name" value="Type I PLP-dependent aspartate aminotransferase-like (Major domain)"/>
    <property type="match status" value="1"/>
</dbReference>
<feature type="modified residue" description="N6-(pyridoxal phosphate)lysine" evidence="8">
    <location>
        <position position="246"/>
    </location>
</feature>
<feature type="binding site" evidence="8">
    <location>
        <position position="128"/>
    </location>
    <ligand>
        <name>pyridoxal 5'-phosphate</name>
        <dbReference type="ChEBI" id="CHEBI:597326"/>
    </ligand>
</feature>
<dbReference type="GO" id="GO:0005737">
    <property type="term" value="C:cytoplasm"/>
    <property type="evidence" value="ECO:0007669"/>
    <property type="project" value="UniProtKB-SubCell"/>
</dbReference>
<comment type="similarity">
    <text evidence="8">Belongs to the class-III pyridoxal-phosphate-dependent aminotransferase family. ArgD subfamily.</text>
</comment>
<dbReference type="InterPro" id="IPR049704">
    <property type="entry name" value="Aminotrans_3_PPA_site"/>
</dbReference>
<dbReference type="KEGG" id="mfa:Mfla_1710"/>
<dbReference type="CDD" id="cd00610">
    <property type="entry name" value="OAT_like"/>
    <property type="match status" value="1"/>
</dbReference>
<comment type="catalytic activity">
    <reaction evidence="8">
        <text>N(2)-acetyl-L-ornithine + 2-oxoglutarate = N-acetyl-L-glutamate 5-semialdehyde + L-glutamate</text>
        <dbReference type="Rhea" id="RHEA:18049"/>
        <dbReference type="ChEBI" id="CHEBI:16810"/>
        <dbReference type="ChEBI" id="CHEBI:29123"/>
        <dbReference type="ChEBI" id="CHEBI:29985"/>
        <dbReference type="ChEBI" id="CHEBI:57805"/>
        <dbReference type="EC" id="2.6.1.11"/>
    </reaction>
</comment>
<comment type="miscellaneous">
    <text evidence="8">May also have succinyldiaminopimelate aminotransferase activity, thus carrying out the corresponding step in lysine biosynthesis.</text>
</comment>
<dbReference type="UniPathway" id="UPA00068">
    <property type="reaction ID" value="UER00109"/>
</dbReference>
<dbReference type="SUPFAM" id="SSF53383">
    <property type="entry name" value="PLP-dependent transferases"/>
    <property type="match status" value="1"/>
</dbReference>
<dbReference type="NCBIfam" id="NF002325">
    <property type="entry name" value="PRK01278.1"/>
    <property type="match status" value="1"/>
</dbReference>
<evidence type="ECO:0000256" key="8">
    <source>
        <dbReference type="HAMAP-Rule" id="MF_01107"/>
    </source>
</evidence>
<dbReference type="InterPro" id="IPR005814">
    <property type="entry name" value="Aminotrans_3"/>
</dbReference>
<dbReference type="GO" id="GO:0030170">
    <property type="term" value="F:pyridoxal phosphate binding"/>
    <property type="evidence" value="ECO:0007669"/>
    <property type="project" value="InterPro"/>
</dbReference>
<keyword evidence="5 8" id="KW-0808">Transferase</keyword>
<evidence type="ECO:0000256" key="2">
    <source>
        <dbReference type="ARBA" id="ARBA00022571"/>
    </source>
</evidence>
<dbReference type="PIRSF" id="PIRSF000521">
    <property type="entry name" value="Transaminase_4ab_Lys_Orn"/>
    <property type="match status" value="1"/>
</dbReference>
<name>Q1H0K9_METFK</name>
<keyword evidence="10" id="KW-1185">Reference proteome</keyword>
<evidence type="ECO:0000313" key="9">
    <source>
        <dbReference type="EMBL" id="ABE49978.1"/>
    </source>
</evidence>
<keyword evidence="3 8" id="KW-0032">Aminotransferase</keyword>
<gene>
    <name evidence="8" type="primary">argD</name>
    <name evidence="9" type="ordered locus">Mfla_1710</name>
</gene>
<comment type="caution">
    <text evidence="8">Lacks conserved residue(s) required for the propagation of feature annotation.</text>
</comment>
<dbReference type="PROSITE" id="PS00600">
    <property type="entry name" value="AA_TRANSFER_CLASS_3"/>
    <property type="match status" value="1"/>
</dbReference>
<dbReference type="HOGENOM" id="CLU_016922_10_1_4"/>
<dbReference type="FunFam" id="3.40.640.10:FF:000004">
    <property type="entry name" value="Acetylornithine aminotransferase"/>
    <property type="match status" value="1"/>
</dbReference>
<comment type="catalytic activity">
    <reaction evidence="7">
        <text>L-2,4-diaminobutanoate + 2-oxoglutarate = L-aspartate 4-semialdehyde + L-glutamate</text>
        <dbReference type="Rhea" id="RHEA:11160"/>
        <dbReference type="ChEBI" id="CHEBI:16810"/>
        <dbReference type="ChEBI" id="CHEBI:29985"/>
        <dbReference type="ChEBI" id="CHEBI:58761"/>
        <dbReference type="ChEBI" id="CHEBI:537519"/>
        <dbReference type="EC" id="2.6.1.76"/>
    </reaction>
</comment>
<evidence type="ECO:0000256" key="5">
    <source>
        <dbReference type="ARBA" id="ARBA00022679"/>
    </source>
</evidence>
<dbReference type="EMBL" id="CP000284">
    <property type="protein sequence ID" value="ABE49978.1"/>
    <property type="molecule type" value="Genomic_DNA"/>
</dbReference>
<comment type="subcellular location">
    <subcellularLocation>
        <location evidence="8">Cytoplasm</location>
    </subcellularLocation>
</comment>
<accession>Q1H0K9</accession>
<dbReference type="AlphaFoldDB" id="Q1H0K9"/>
<dbReference type="NCBIfam" id="NF002874">
    <property type="entry name" value="PRK03244.1"/>
    <property type="match status" value="1"/>
</dbReference>
<dbReference type="InterPro" id="IPR015422">
    <property type="entry name" value="PyrdxlP-dep_Trfase_small"/>
</dbReference>
<comment type="pathway">
    <text evidence="1">Amine and polyamine biosynthesis; ectoine biosynthesis; L-ectoine from L-aspartate 4-semialdehyde: step 1/3.</text>
</comment>
<keyword evidence="8" id="KW-0963">Cytoplasm</keyword>
<dbReference type="GO" id="GO:0006526">
    <property type="term" value="P:L-arginine biosynthetic process"/>
    <property type="evidence" value="ECO:0007669"/>
    <property type="project" value="UniProtKB-UniRule"/>
</dbReference>
<evidence type="ECO:0000256" key="6">
    <source>
        <dbReference type="ARBA" id="ARBA00022898"/>
    </source>
</evidence>
<reference evidence="9 10" key="1">
    <citation type="submission" date="2006-03" db="EMBL/GenBank/DDBJ databases">
        <title>Complete sequence of Methylobacillus flagellatus KT.</title>
        <authorList>
            <consortium name="US DOE Joint Genome Institute"/>
            <person name="Copeland A."/>
            <person name="Lucas S."/>
            <person name="Lapidus A."/>
            <person name="Barry K."/>
            <person name="Detter J.C."/>
            <person name="Glavina del Rio T."/>
            <person name="Hammon N."/>
            <person name="Israni S."/>
            <person name="Dalin E."/>
            <person name="Tice H."/>
            <person name="Pitluck S."/>
            <person name="Brettin T."/>
            <person name="Bruce D."/>
            <person name="Han C."/>
            <person name="Tapia R."/>
            <person name="Saunders E."/>
            <person name="Gilna P."/>
            <person name="Schmutz J."/>
            <person name="Larimer F."/>
            <person name="Land M."/>
            <person name="Kyrpides N."/>
            <person name="Anderson I."/>
            <person name="Richardson P."/>
        </authorList>
    </citation>
    <scope>NUCLEOTIDE SEQUENCE [LARGE SCALE GENOMIC DNA]</scope>
    <source>
        <strain evidence="10">KT / ATCC 51484 / DSM 6875</strain>
    </source>
</reference>
<dbReference type="eggNOG" id="COG4992">
    <property type="taxonomic scope" value="Bacteria"/>
</dbReference>
<feature type="binding site" evidence="8">
    <location>
        <begin position="217"/>
        <end position="220"/>
    </location>
    <ligand>
        <name>pyridoxal 5'-phosphate</name>
        <dbReference type="ChEBI" id="CHEBI:597326"/>
    </ligand>
</feature>
<dbReference type="HAMAP" id="MF_01107">
    <property type="entry name" value="ArgD_aminotrans_3"/>
    <property type="match status" value="1"/>
</dbReference>
<evidence type="ECO:0000256" key="4">
    <source>
        <dbReference type="ARBA" id="ARBA00022605"/>
    </source>
</evidence>
<dbReference type="PANTHER" id="PTHR11986:SF79">
    <property type="entry name" value="ACETYLORNITHINE AMINOTRANSFERASE, MITOCHONDRIAL"/>
    <property type="match status" value="1"/>
</dbReference>
<dbReference type="STRING" id="265072.Mfla_1710"/>
<evidence type="ECO:0000256" key="1">
    <source>
        <dbReference type="ARBA" id="ARBA00004946"/>
    </source>
</evidence>
<evidence type="ECO:0000256" key="3">
    <source>
        <dbReference type="ARBA" id="ARBA00022576"/>
    </source>
</evidence>
<proteinExistence type="inferred from homology"/>
<dbReference type="EC" id="2.6.1.11" evidence="8"/>
<dbReference type="Pfam" id="PF00202">
    <property type="entry name" value="Aminotran_3"/>
    <property type="match status" value="1"/>
</dbReference>
<feature type="binding site" evidence="8">
    <location>
        <position position="131"/>
    </location>
    <ligand>
        <name>N(2)-acetyl-L-ornithine</name>
        <dbReference type="ChEBI" id="CHEBI:57805"/>
    </ligand>
</feature>
<keyword evidence="4 8" id="KW-0028">Amino-acid biosynthesis</keyword>
<keyword evidence="6 8" id="KW-0663">Pyridoxal phosphate</keyword>
<comment type="pathway">
    <text evidence="8">Amino-acid biosynthesis; L-arginine biosynthesis; N(2)-acetyl-L-ornithine from L-glutamate: step 4/4.</text>
</comment>
<comment type="subunit">
    <text evidence="8">Homodimer.</text>
</comment>
<organism evidence="9 10">
    <name type="scientific">Methylobacillus flagellatus (strain ATCC 51484 / DSM 6875 / VKM B-1610 / KT)</name>
    <dbReference type="NCBI Taxonomy" id="265072"/>
    <lineage>
        <taxon>Bacteria</taxon>
        <taxon>Pseudomonadati</taxon>
        <taxon>Pseudomonadota</taxon>
        <taxon>Betaproteobacteria</taxon>
        <taxon>Nitrosomonadales</taxon>
        <taxon>Methylophilaceae</taxon>
        <taxon>Methylobacillus</taxon>
    </lineage>
</organism>
<protein>
    <recommendedName>
        <fullName evidence="8">Acetylornithine aminotransferase</fullName>
        <shortName evidence="8">ACOAT</shortName>
        <ecNumber evidence="8">2.6.1.11</ecNumber>
    </recommendedName>
</protein>
<sequence>MSEHLMNTYARQPVTFTRGEGVWLWDTEGKRYLDALAGIAVNGLGHAHPRLVSAISEQAGRLIHVSNVYGIDEQARLAERLCEVSGMDKVFVCNSGCEANEAAIKLARLYGHGKGVESPEIIVMERAFHGRTLATLSATGNRKAQAGFEPLVSGFIRVPFDDLDAVRQVARHNKNVVAILLEPIQGEGGINLPRDSAAYLTGLREICDANGWLLMLDEVQSGMARTGTWFAFQHTDVKPDVMTLAKGLGSGVPIGACLAHGPAAEIFTYGKHGSTFGGNPLACSAALATLDIIESEGLLAHAEKLGNDIREAFTVSLQGVAGVTVIRNAGLMIGIELDRPCAELVGQALEAGLLINVTAEKVIRLLPPLIMSEQEAQQVVDILTPLIKKLLA</sequence>
<keyword evidence="2 8" id="KW-0055">Arginine biosynthesis</keyword>
<evidence type="ECO:0000256" key="7">
    <source>
        <dbReference type="ARBA" id="ARBA00049111"/>
    </source>
</evidence>
<dbReference type="InterPro" id="IPR015424">
    <property type="entry name" value="PyrdxlP-dep_Trfase"/>
</dbReference>
<dbReference type="GO" id="GO:0042802">
    <property type="term" value="F:identical protein binding"/>
    <property type="evidence" value="ECO:0007669"/>
    <property type="project" value="TreeGrafter"/>
</dbReference>
<dbReference type="InterPro" id="IPR015421">
    <property type="entry name" value="PyrdxlP-dep_Trfase_major"/>
</dbReference>
<comment type="cofactor">
    <cofactor evidence="8">
        <name>pyridoxal 5'-phosphate</name>
        <dbReference type="ChEBI" id="CHEBI:597326"/>
    </cofactor>
    <text evidence="8">Binds 1 pyridoxal phosphate per subunit.</text>
</comment>
<dbReference type="OrthoDB" id="3398487at2"/>